<accession>A0AAE0N542</accession>
<sequence>MASPSSSDKFDEIVAPEADFQIVCSLTAFEERSQKEKEEVAQRIYYGDAALGPYRKLLCTLLMTEEQEMIDLFIREGMSDDCLPLLPDNKERLGGFGMRCRIHGDAHKPCLQPLKPMVLKIFHDFSRILMPACITWEPHAKHRHYVLEEDDALPMVIARSDSTGEEEALRVERFADVLRVKIDPSGGMIANHLWHSGLFDNSDAESEISDIESLVFSTASGDSDETALTSKSLSITRQAAAQLLAKTLSKDRELEALYRQAGAQLSQGRFFVNHSRLLKAFFQDLRNEAQNHTSDRFPKATYYLQSRRQREKVTSGIWYQFASFFAGQQEPSHVVEGLVPNATTKTLTPIFNDAAGVIRLGQSLSAEDDIESEESEDETKGNNQPDPSEEINYLLGLFTEGPAFEAFKSGLKSFLNPPNSVEEAVGTNNPVVIRRYIRRHFDEIVAGDYPWVKELRDIGLTDDEIARILLDQAVDAPWIFFEPQDVDSGVINENHHIPGCMISGIPRLIQALCGLAGVAPISRDRGKWNGSVCFLGTEQREVLECQVSIVSPVELNEELPASAWSYRITRALERLYTAVSRVQAASLCCNSLTMLLQSKEPGALVEMRRIYFSSINNLLHLLAGKSGSWETPPYKLPQRESFLLLEILSEILVPLFDPDDFPKIFADSAPAVLHYSALGVQMFCLAFLSYIQGHTRPLQPFFLDTAVDNIVLCGIEPRLADRYGAVEAQFKSLSCVGDMLGGPVLCFSLILPGTFQHKRAVDSSVRYDLLASTEDMIDTLGPGNLMLSKQGPDILGIHLGGGVISVDTSGENSSSPPLCHWSPYRLAVEDSSNPKGFHPGVPIRVGAAITENPLCIRDENDWWIKSLSYEESQDLGTHHAHWIQAERQLMGQGGQYAVVSANVVWIRVQAHTLKQRKLESADKELVPFSDDPFGVQVSFCTGVSRRVTLRNMLADLMPVFADASLAPDEIAAWTALRDAHSILDLFRADTGNIRNWLITPPDASLREYAMTLIRDILSKLQHTGFNLDTERLNIA</sequence>
<keyword evidence="3" id="KW-1185">Reference proteome</keyword>
<protein>
    <submittedName>
        <fullName evidence="2">Uncharacterized protein</fullName>
    </submittedName>
</protein>
<reference evidence="2" key="1">
    <citation type="journal article" date="2023" name="Mol. Phylogenet. Evol.">
        <title>Genome-scale phylogeny and comparative genomics of the fungal order Sordariales.</title>
        <authorList>
            <person name="Hensen N."/>
            <person name="Bonometti L."/>
            <person name="Westerberg I."/>
            <person name="Brannstrom I.O."/>
            <person name="Guillou S."/>
            <person name="Cros-Aarteil S."/>
            <person name="Calhoun S."/>
            <person name="Haridas S."/>
            <person name="Kuo A."/>
            <person name="Mondo S."/>
            <person name="Pangilinan J."/>
            <person name="Riley R."/>
            <person name="LaButti K."/>
            <person name="Andreopoulos B."/>
            <person name="Lipzen A."/>
            <person name="Chen C."/>
            <person name="Yan M."/>
            <person name="Daum C."/>
            <person name="Ng V."/>
            <person name="Clum A."/>
            <person name="Steindorff A."/>
            <person name="Ohm R.A."/>
            <person name="Martin F."/>
            <person name="Silar P."/>
            <person name="Natvig D.O."/>
            <person name="Lalanne C."/>
            <person name="Gautier V."/>
            <person name="Ament-Velasquez S.L."/>
            <person name="Kruys A."/>
            <person name="Hutchinson M.I."/>
            <person name="Powell A.J."/>
            <person name="Barry K."/>
            <person name="Miller A.N."/>
            <person name="Grigoriev I.V."/>
            <person name="Debuchy R."/>
            <person name="Gladieux P."/>
            <person name="Hiltunen Thoren M."/>
            <person name="Johannesson H."/>
        </authorList>
    </citation>
    <scope>NUCLEOTIDE SEQUENCE</scope>
    <source>
        <strain evidence="2">CBS 232.78</strain>
    </source>
</reference>
<proteinExistence type="predicted"/>
<comment type="caution">
    <text evidence="2">The sequence shown here is derived from an EMBL/GenBank/DDBJ whole genome shotgun (WGS) entry which is preliminary data.</text>
</comment>
<feature type="region of interest" description="Disordered" evidence="1">
    <location>
        <begin position="366"/>
        <end position="387"/>
    </location>
</feature>
<feature type="compositionally biased region" description="Acidic residues" evidence="1">
    <location>
        <begin position="366"/>
        <end position="377"/>
    </location>
</feature>
<name>A0AAE0N542_9PEZI</name>
<dbReference type="EMBL" id="JAULSW010000009">
    <property type="protein sequence ID" value="KAK3370543.1"/>
    <property type="molecule type" value="Genomic_DNA"/>
</dbReference>
<evidence type="ECO:0000313" key="3">
    <source>
        <dbReference type="Proteomes" id="UP001285441"/>
    </source>
</evidence>
<gene>
    <name evidence="2" type="ORF">B0H63DRAFT_552590</name>
</gene>
<organism evidence="2 3">
    <name type="scientific">Podospora didyma</name>
    <dbReference type="NCBI Taxonomy" id="330526"/>
    <lineage>
        <taxon>Eukaryota</taxon>
        <taxon>Fungi</taxon>
        <taxon>Dikarya</taxon>
        <taxon>Ascomycota</taxon>
        <taxon>Pezizomycotina</taxon>
        <taxon>Sordariomycetes</taxon>
        <taxon>Sordariomycetidae</taxon>
        <taxon>Sordariales</taxon>
        <taxon>Podosporaceae</taxon>
        <taxon>Podospora</taxon>
    </lineage>
</organism>
<evidence type="ECO:0000313" key="2">
    <source>
        <dbReference type="EMBL" id="KAK3370543.1"/>
    </source>
</evidence>
<evidence type="ECO:0000256" key="1">
    <source>
        <dbReference type="SAM" id="MobiDB-lite"/>
    </source>
</evidence>
<reference evidence="2" key="2">
    <citation type="submission" date="2023-06" db="EMBL/GenBank/DDBJ databases">
        <authorList>
            <consortium name="Lawrence Berkeley National Laboratory"/>
            <person name="Haridas S."/>
            <person name="Hensen N."/>
            <person name="Bonometti L."/>
            <person name="Westerberg I."/>
            <person name="Brannstrom I.O."/>
            <person name="Guillou S."/>
            <person name="Cros-Aarteil S."/>
            <person name="Calhoun S."/>
            <person name="Kuo A."/>
            <person name="Mondo S."/>
            <person name="Pangilinan J."/>
            <person name="Riley R."/>
            <person name="LaButti K."/>
            <person name="Andreopoulos B."/>
            <person name="Lipzen A."/>
            <person name="Chen C."/>
            <person name="Yanf M."/>
            <person name="Daum C."/>
            <person name="Ng V."/>
            <person name="Clum A."/>
            <person name="Steindorff A."/>
            <person name="Ohm R."/>
            <person name="Martin F."/>
            <person name="Silar P."/>
            <person name="Natvig D."/>
            <person name="Lalanne C."/>
            <person name="Gautier V."/>
            <person name="Ament-velasquez S.L."/>
            <person name="Kruys A."/>
            <person name="Hutchinson M.I."/>
            <person name="Powell A.J."/>
            <person name="Barry K."/>
            <person name="Miller A.N."/>
            <person name="Grigoriev I.V."/>
            <person name="Debuchy R."/>
            <person name="Gladieux P."/>
            <person name="Thoren M.H."/>
            <person name="Johannesson H."/>
        </authorList>
    </citation>
    <scope>NUCLEOTIDE SEQUENCE</scope>
    <source>
        <strain evidence="2">CBS 232.78</strain>
    </source>
</reference>
<dbReference type="AlphaFoldDB" id="A0AAE0N542"/>
<dbReference type="Proteomes" id="UP001285441">
    <property type="component" value="Unassembled WGS sequence"/>
</dbReference>